<dbReference type="RefSeq" id="WP_260906497.1">
    <property type="nucleotide sequence ID" value="NZ_JAOCZP010000009.1"/>
</dbReference>
<sequence>MDKTDISKAQTRVKDDAEPVLLGELENYVGFHLRLAQSASFKAFRRLTGESSLRPGWFAVLAIIHHNPGITPMALSRASGRDKSTITPVLRELLHEELVRRSTNPADKRSYALFLTPAGEEKLAHLAACAAEHDRELDEIVGDKKQEMIRLLRRIVAVLD</sequence>
<dbReference type="SUPFAM" id="SSF46785">
    <property type="entry name" value="Winged helix' DNA-binding domain"/>
    <property type="match status" value="1"/>
</dbReference>
<accession>A0ABT2LTC4</accession>
<evidence type="ECO:0000313" key="2">
    <source>
        <dbReference type="EMBL" id="MCT7377807.1"/>
    </source>
</evidence>
<dbReference type="PROSITE" id="PS50995">
    <property type="entry name" value="HTH_MARR_2"/>
    <property type="match status" value="1"/>
</dbReference>
<evidence type="ECO:0000313" key="3">
    <source>
        <dbReference type="Proteomes" id="UP001320831"/>
    </source>
</evidence>
<organism evidence="2 3">
    <name type="scientific">Chelativorans salis</name>
    <dbReference type="NCBI Taxonomy" id="2978478"/>
    <lineage>
        <taxon>Bacteria</taxon>
        <taxon>Pseudomonadati</taxon>
        <taxon>Pseudomonadota</taxon>
        <taxon>Alphaproteobacteria</taxon>
        <taxon>Hyphomicrobiales</taxon>
        <taxon>Phyllobacteriaceae</taxon>
        <taxon>Chelativorans</taxon>
    </lineage>
</organism>
<comment type="caution">
    <text evidence="2">The sequence shown here is derived from an EMBL/GenBank/DDBJ whole genome shotgun (WGS) entry which is preliminary data.</text>
</comment>
<protein>
    <submittedName>
        <fullName evidence="2">MarR family transcriptional regulator</fullName>
    </submittedName>
</protein>
<proteinExistence type="predicted"/>
<dbReference type="InterPro" id="IPR039422">
    <property type="entry name" value="MarR/SlyA-like"/>
</dbReference>
<name>A0ABT2LTC4_9HYPH</name>
<dbReference type="InterPro" id="IPR036390">
    <property type="entry name" value="WH_DNA-bd_sf"/>
</dbReference>
<feature type="domain" description="HTH marR-type" evidence="1">
    <location>
        <begin position="26"/>
        <end position="157"/>
    </location>
</feature>
<dbReference type="SMART" id="SM00347">
    <property type="entry name" value="HTH_MARR"/>
    <property type="match status" value="1"/>
</dbReference>
<evidence type="ECO:0000259" key="1">
    <source>
        <dbReference type="PROSITE" id="PS50995"/>
    </source>
</evidence>
<keyword evidence="3" id="KW-1185">Reference proteome</keyword>
<dbReference type="Gene3D" id="1.10.10.10">
    <property type="entry name" value="Winged helix-like DNA-binding domain superfamily/Winged helix DNA-binding domain"/>
    <property type="match status" value="1"/>
</dbReference>
<dbReference type="PANTHER" id="PTHR33164">
    <property type="entry name" value="TRANSCRIPTIONAL REGULATOR, MARR FAMILY"/>
    <property type="match status" value="1"/>
</dbReference>
<gene>
    <name evidence="2" type="ORF">N5A92_22550</name>
</gene>
<dbReference type="Proteomes" id="UP001320831">
    <property type="component" value="Unassembled WGS sequence"/>
</dbReference>
<dbReference type="EMBL" id="JAOCZP010000009">
    <property type="protein sequence ID" value="MCT7377807.1"/>
    <property type="molecule type" value="Genomic_DNA"/>
</dbReference>
<dbReference type="PANTHER" id="PTHR33164:SF43">
    <property type="entry name" value="HTH-TYPE TRANSCRIPTIONAL REPRESSOR YETL"/>
    <property type="match status" value="1"/>
</dbReference>
<reference evidence="2 3" key="1">
    <citation type="submission" date="2022-09" db="EMBL/GenBank/DDBJ databases">
        <title>Chelativorans salina sp. nov., a novel slightly halophilic bacterium isolated from a saline lake sediment enrichment.</title>
        <authorList>
            <person name="Gao L."/>
            <person name="Fang B.-Z."/>
            <person name="Li W.-J."/>
        </authorList>
    </citation>
    <scope>NUCLEOTIDE SEQUENCE [LARGE SCALE GENOMIC DNA]</scope>
    <source>
        <strain evidence="2 3">EGI FJ00035</strain>
    </source>
</reference>
<dbReference type="Pfam" id="PF01047">
    <property type="entry name" value="MarR"/>
    <property type="match status" value="1"/>
</dbReference>
<dbReference type="InterPro" id="IPR000835">
    <property type="entry name" value="HTH_MarR-typ"/>
</dbReference>
<dbReference type="InterPro" id="IPR036388">
    <property type="entry name" value="WH-like_DNA-bd_sf"/>
</dbReference>